<proteinExistence type="predicted"/>
<keyword evidence="2" id="KW-0472">Membrane</keyword>
<dbReference type="Pfam" id="PF13406">
    <property type="entry name" value="SLT_2"/>
    <property type="match status" value="1"/>
</dbReference>
<dbReference type="InterPro" id="IPR023346">
    <property type="entry name" value="Lysozyme-like_dom_sf"/>
</dbReference>
<keyword evidence="5" id="KW-1185">Reference proteome</keyword>
<dbReference type="Proteomes" id="UP001447516">
    <property type="component" value="Unassembled WGS sequence"/>
</dbReference>
<evidence type="ECO:0000313" key="5">
    <source>
        <dbReference type="Proteomes" id="UP001447516"/>
    </source>
</evidence>
<name>A0ABV0AHR4_9ACTN</name>
<dbReference type="EMBL" id="JBDJAW010000002">
    <property type="protein sequence ID" value="MEN3534200.1"/>
    <property type="molecule type" value="Genomic_DNA"/>
</dbReference>
<keyword evidence="2" id="KW-0812">Transmembrane</keyword>
<protein>
    <submittedName>
        <fullName evidence="4">Lytic transglycosylase domain-containing protein</fullName>
    </submittedName>
</protein>
<dbReference type="CDD" id="cd13399">
    <property type="entry name" value="Slt35-like"/>
    <property type="match status" value="1"/>
</dbReference>
<dbReference type="InterPro" id="IPR031304">
    <property type="entry name" value="SLT_2"/>
</dbReference>
<accession>A0ABV0AHR4</accession>
<gene>
    <name evidence="4" type="ORF">AAH991_03720</name>
</gene>
<dbReference type="SUPFAM" id="SSF53955">
    <property type="entry name" value="Lysozyme-like"/>
    <property type="match status" value="1"/>
</dbReference>
<evidence type="ECO:0000313" key="4">
    <source>
        <dbReference type="EMBL" id="MEN3534200.1"/>
    </source>
</evidence>
<dbReference type="RefSeq" id="WP_346224294.1">
    <property type="nucleotide sequence ID" value="NZ_JBDJAW010000002.1"/>
</dbReference>
<dbReference type="PANTHER" id="PTHR30163">
    <property type="entry name" value="MEMBRANE-BOUND LYTIC MUREIN TRANSGLYCOSYLASE B"/>
    <property type="match status" value="1"/>
</dbReference>
<keyword evidence="2" id="KW-1133">Transmembrane helix</keyword>
<comment type="caution">
    <text evidence="4">The sequence shown here is derived from an EMBL/GenBank/DDBJ whole genome shotgun (WGS) entry which is preliminary data.</text>
</comment>
<sequence length="408" mass="42224">MRTPTHAASARLRPIVTGLAVVILCVITAGTAFLVTWPDRGALAAGGGRPGQDAARAETDGARAGDPPPAARATAGSLVPDRTLPSSAPVVGGPGVQVTPPHLMAIAPKRVPERTLLKIAKLRHVQKVTVTDGGAVHVSGTALRLLAVDPAAFRSWTPKRVADHPEVWSALARGEMVADVATIKRLGMVLGAEYQIDRGPRLRVAASASLGLPGVDGLVSQDLGRRLGFPGGVVVLVHGDPGKVSDTAVRRLLGKGAQVVRVGQAADRPHATATPGQALVGRPGSYLDLYQRAATVCPGLSWTVLAAIGQVESSHGRNNGPSSAGALGPMQFMPATWKAYGVDGDGDGEADIWSPYDAVPSAAKYLCANGAGAGGEKLRKAVWFYNHSWDYVNKVLSLADAYARAYAS</sequence>
<evidence type="ECO:0000259" key="3">
    <source>
        <dbReference type="Pfam" id="PF13406"/>
    </source>
</evidence>
<dbReference type="Gene3D" id="1.10.530.10">
    <property type="match status" value="1"/>
</dbReference>
<feature type="transmembrane region" description="Helical" evidence="2">
    <location>
        <begin position="12"/>
        <end position="37"/>
    </location>
</feature>
<evidence type="ECO:0000256" key="2">
    <source>
        <dbReference type="SAM" id="Phobius"/>
    </source>
</evidence>
<organism evidence="4 5">
    <name type="scientific">Microbispora maris</name>
    <dbReference type="NCBI Taxonomy" id="3144104"/>
    <lineage>
        <taxon>Bacteria</taxon>
        <taxon>Bacillati</taxon>
        <taxon>Actinomycetota</taxon>
        <taxon>Actinomycetes</taxon>
        <taxon>Streptosporangiales</taxon>
        <taxon>Streptosporangiaceae</taxon>
        <taxon>Microbispora</taxon>
    </lineage>
</organism>
<evidence type="ECO:0000256" key="1">
    <source>
        <dbReference type="SAM" id="MobiDB-lite"/>
    </source>
</evidence>
<dbReference type="InterPro" id="IPR043426">
    <property type="entry name" value="MltB-like"/>
</dbReference>
<feature type="region of interest" description="Disordered" evidence="1">
    <location>
        <begin position="45"/>
        <end position="81"/>
    </location>
</feature>
<reference evidence="4 5" key="1">
    <citation type="submission" date="2024-05" db="EMBL/GenBank/DDBJ databases">
        <title>Microbispora sp.ZYX-F-249.</title>
        <authorList>
            <person name="Xie H."/>
        </authorList>
    </citation>
    <scope>NUCLEOTIDE SEQUENCE [LARGE SCALE GENOMIC DNA]</scope>
    <source>
        <strain evidence="4 5">ZYX-F-249</strain>
    </source>
</reference>
<dbReference type="PANTHER" id="PTHR30163:SF8">
    <property type="entry name" value="LYTIC MUREIN TRANSGLYCOSYLASE"/>
    <property type="match status" value="1"/>
</dbReference>
<feature type="domain" description="Transglycosylase SLT" evidence="3">
    <location>
        <begin position="322"/>
        <end position="371"/>
    </location>
</feature>